<organism evidence="15 16">
    <name type="scientific">Byssochlamys spectabilis</name>
    <name type="common">Paecilomyces variotii</name>
    <dbReference type="NCBI Taxonomy" id="264951"/>
    <lineage>
        <taxon>Eukaryota</taxon>
        <taxon>Fungi</taxon>
        <taxon>Dikarya</taxon>
        <taxon>Ascomycota</taxon>
        <taxon>Pezizomycotina</taxon>
        <taxon>Eurotiomycetes</taxon>
        <taxon>Eurotiomycetidae</taxon>
        <taxon>Eurotiales</taxon>
        <taxon>Thermoascaceae</taxon>
        <taxon>Paecilomyces</taxon>
    </lineage>
</organism>
<protein>
    <recommendedName>
        <fullName evidence="3">Glycerophosphocholine acyltransferase 1</fullName>
    </recommendedName>
</protein>
<keyword evidence="7 14" id="KW-1133">Transmembrane helix</keyword>
<evidence type="ECO:0000256" key="4">
    <source>
        <dbReference type="ARBA" id="ARBA00022516"/>
    </source>
</evidence>
<evidence type="ECO:0000313" key="16">
    <source>
        <dbReference type="Proteomes" id="UP000283841"/>
    </source>
</evidence>
<feature type="transmembrane region" description="Helical" evidence="14">
    <location>
        <begin position="280"/>
        <end position="299"/>
    </location>
</feature>
<dbReference type="GO" id="GO:0016020">
    <property type="term" value="C:membrane"/>
    <property type="evidence" value="ECO:0007669"/>
    <property type="project" value="UniProtKB-SubCell"/>
</dbReference>
<evidence type="ECO:0000256" key="13">
    <source>
        <dbReference type="SAM" id="MobiDB-lite"/>
    </source>
</evidence>
<feature type="transmembrane region" description="Helical" evidence="14">
    <location>
        <begin position="252"/>
        <end position="274"/>
    </location>
</feature>
<comment type="similarity">
    <text evidence="2">Belongs to the GPC1 family.</text>
</comment>
<comment type="caution">
    <text evidence="15">The sequence shown here is derived from an EMBL/GenBank/DDBJ whole genome shotgun (WGS) entry which is preliminary data.</text>
</comment>
<keyword evidence="8" id="KW-0443">Lipid metabolism</keyword>
<evidence type="ECO:0000256" key="6">
    <source>
        <dbReference type="ARBA" id="ARBA00022692"/>
    </source>
</evidence>
<keyword evidence="6 14" id="KW-0812">Transmembrane</keyword>
<dbReference type="GeneID" id="39597031"/>
<name>A0A443I501_BYSSP</name>
<dbReference type="Proteomes" id="UP000283841">
    <property type="component" value="Unassembled WGS sequence"/>
</dbReference>
<evidence type="ECO:0000256" key="7">
    <source>
        <dbReference type="ARBA" id="ARBA00022989"/>
    </source>
</evidence>
<feature type="transmembrane region" description="Helical" evidence="14">
    <location>
        <begin position="452"/>
        <end position="470"/>
    </location>
</feature>
<accession>A0A443I501</accession>
<evidence type="ECO:0000256" key="10">
    <source>
        <dbReference type="ARBA" id="ARBA00023209"/>
    </source>
</evidence>
<proteinExistence type="inferred from homology"/>
<keyword evidence="9 14" id="KW-0472">Membrane</keyword>
<dbReference type="InterPro" id="IPR021261">
    <property type="entry name" value="GPCAT"/>
</dbReference>
<feature type="transmembrane region" description="Helical" evidence="14">
    <location>
        <begin position="362"/>
        <end position="383"/>
    </location>
</feature>
<evidence type="ECO:0000256" key="8">
    <source>
        <dbReference type="ARBA" id="ARBA00023098"/>
    </source>
</evidence>
<feature type="compositionally biased region" description="Low complexity" evidence="13">
    <location>
        <begin position="89"/>
        <end position="99"/>
    </location>
</feature>
<evidence type="ECO:0000256" key="3">
    <source>
        <dbReference type="ARBA" id="ARBA00019082"/>
    </source>
</evidence>
<dbReference type="PANTHER" id="PTHR31201:SF1">
    <property type="entry name" value="GLYCEROPHOSPHOCHOLINE ACYLTRANSFERASE 1"/>
    <property type="match status" value="1"/>
</dbReference>
<keyword evidence="10" id="KW-0594">Phospholipid biosynthesis</keyword>
<keyword evidence="4" id="KW-0444">Lipid biosynthesis</keyword>
<feature type="transmembrane region" description="Helical" evidence="14">
    <location>
        <begin position="311"/>
        <end position="332"/>
    </location>
</feature>
<comment type="subcellular location">
    <subcellularLocation>
        <location evidence="1">Membrane</location>
        <topology evidence="1">Multi-pass membrane protein</topology>
    </subcellularLocation>
</comment>
<feature type="region of interest" description="Disordered" evidence="13">
    <location>
        <begin position="35"/>
        <end position="101"/>
    </location>
</feature>
<evidence type="ECO:0000256" key="11">
    <source>
        <dbReference type="ARBA" id="ARBA00023264"/>
    </source>
</evidence>
<dbReference type="Pfam" id="PF10998">
    <property type="entry name" value="DUF2838"/>
    <property type="match status" value="1"/>
</dbReference>
<keyword evidence="5" id="KW-0808">Transferase</keyword>
<dbReference type="PANTHER" id="PTHR31201">
    <property type="entry name" value="OS01G0585100 PROTEIN"/>
    <property type="match status" value="1"/>
</dbReference>
<keyword evidence="11" id="KW-1208">Phospholipid metabolism</keyword>
<gene>
    <name evidence="15" type="ORF">C8Q69DRAFT_396782</name>
</gene>
<feature type="transmembrane region" description="Helical" evidence="14">
    <location>
        <begin position="424"/>
        <end position="446"/>
    </location>
</feature>
<dbReference type="GO" id="GO:0016746">
    <property type="term" value="F:acyltransferase activity"/>
    <property type="evidence" value="ECO:0007669"/>
    <property type="project" value="UniProtKB-KW"/>
</dbReference>
<feature type="transmembrane region" description="Helical" evidence="14">
    <location>
        <begin position="205"/>
        <end position="222"/>
    </location>
</feature>
<reference evidence="15 16" key="1">
    <citation type="journal article" date="2018" name="Front. Microbiol.">
        <title>Genomic and genetic insights into a cosmopolitan fungus, Paecilomyces variotii (Eurotiales).</title>
        <authorList>
            <person name="Urquhart A.S."/>
            <person name="Mondo S.J."/>
            <person name="Makela M.R."/>
            <person name="Hane J.K."/>
            <person name="Wiebenga A."/>
            <person name="He G."/>
            <person name="Mihaltcheva S."/>
            <person name="Pangilinan J."/>
            <person name="Lipzen A."/>
            <person name="Barry K."/>
            <person name="de Vries R.P."/>
            <person name="Grigoriev I.V."/>
            <person name="Idnurm A."/>
        </authorList>
    </citation>
    <scope>NUCLEOTIDE SEQUENCE [LARGE SCALE GENOMIC DNA]</scope>
    <source>
        <strain evidence="15 16">CBS 101075</strain>
    </source>
</reference>
<evidence type="ECO:0000256" key="9">
    <source>
        <dbReference type="ARBA" id="ARBA00023136"/>
    </source>
</evidence>
<evidence type="ECO:0000256" key="5">
    <source>
        <dbReference type="ARBA" id="ARBA00022679"/>
    </source>
</evidence>
<feature type="region of interest" description="Disordered" evidence="13">
    <location>
        <begin position="518"/>
        <end position="537"/>
    </location>
</feature>
<dbReference type="STRING" id="264951.A0A443I501"/>
<dbReference type="GO" id="GO:0006656">
    <property type="term" value="P:phosphatidylcholine biosynthetic process"/>
    <property type="evidence" value="ECO:0007669"/>
    <property type="project" value="TreeGrafter"/>
</dbReference>
<sequence>MAILTFSRFISRSYSLHSRDGPTIFSFQQKLLMDDSGVPQRRRSEPAVEGSLTSEDPFDSPTPGALEQEPLSVPSDALSSVPPSPGALSRNPSFSNSSSYQEDWDTFPPLDKLTVFDILDNLALHQKLERWQQTLTAQRERVRKQRERLKSTSLQARDRVVGEWKRRVPTADEQLDKYRRRMRESVDRLGAQWNKTSTVTLREKLFFIAGILNIFISGYLIGAYPEYLYLWYSGQLAYFMPIRFYTYRKRGYHYFLADLCYFVNMMCMLSFFVFPNSKRLFISTYCLAYGNNAVAIAMWRNSMVFHSMDKVVSVFIHIMPPAALHCLTHLTAPEILKERFPAIYAIKYSDPASPEHYSLGDMVIWATVPYLVWQLSYHFLITVRHREQIAAGRPTSFTWLRKSYAKTWIGKIVLSLPEVLQEPAFMLIQYFYAILTMIPCPIWFWYKWASSAFLSVVFIWSIYNGATYYIDVFGKRFQKELEQLRRDVAKWQASPEGTTSPILTPDGVQTTGAQLLDDTNKHSERGTSGSSIDSIPLLDAKPIVSGVEDSPPNAVRPRN</sequence>
<dbReference type="EMBL" id="RCNU01000001">
    <property type="protein sequence ID" value="RWQ99134.1"/>
    <property type="molecule type" value="Genomic_DNA"/>
</dbReference>
<keyword evidence="12" id="KW-0012">Acyltransferase</keyword>
<evidence type="ECO:0000256" key="12">
    <source>
        <dbReference type="ARBA" id="ARBA00023315"/>
    </source>
</evidence>
<evidence type="ECO:0000256" key="2">
    <source>
        <dbReference type="ARBA" id="ARBA00006675"/>
    </source>
</evidence>
<keyword evidence="16" id="KW-1185">Reference proteome</keyword>
<dbReference type="VEuPathDB" id="FungiDB:C8Q69DRAFT_396782"/>
<evidence type="ECO:0000256" key="14">
    <source>
        <dbReference type="SAM" id="Phobius"/>
    </source>
</evidence>
<dbReference type="AlphaFoldDB" id="A0A443I501"/>
<evidence type="ECO:0000313" key="15">
    <source>
        <dbReference type="EMBL" id="RWQ99134.1"/>
    </source>
</evidence>
<dbReference type="RefSeq" id="XP_028488779.1">
    <property type="nucleotide sequence ID" value="XM_028627754.1"/>
</dbReference>
<evidence type="ECO:0000256" key="1">
    <source>
        <dbReference type="ARBA" id="ARBA00004141"/>
    </source>
</evidence>